<organism evidence="1 2">
    <name type="scientific">Ceratina calcarata</name>
    <dbReference type="NCBI Taxonomy" id="156304"/>
    <lineage>
        <taxon>Eukaryota</taxon>
        <taxon>Metazoa</taxon>
        <taxon>Ecdysozoa</taxon>
        <taxon>Arthropoda</taxon>
        <taxon>Hexapoda</taxon>
        <taxon>Insecta</taxon>
        <taxon>Pterygota</taxon>
        <taxon>Neoptera</taxon>
        <taxon>Endopterygota</taxon>
        <taxon>Hymenoptera</taxon>
        <taxon>Apocrita</taxon>
        <taxon>Aculeata</taxon>
        <taxon>Apoidea</taxon>
        <taxon>Anthophila</taxon>
        <taxon>Apidae</taxon>
        <taxon>Ceratina</taxon>
        <taxon>Zadontomerus</taxon>
    </lineage>
</organism>
<dbReference type="InterPro" id="IPR008042">
    <property type="entry name" value="Retrotrans_Pao"/>
</dbReference>
<keyword evidence="1" id="KW-1185">Reference proteome</keyword>
<dbReference type="Gene3D" id="3.30.420.10">
    <property type="entry name" value="Ribonuclease H-like superfamily/Ribonuclease H"/>
    <property type="match status" value="1"/>
</dbReference>
<sequence length="279" mass="32062">MESGKFDLRGWEYTKDGVAKGFSNVLGLLWDKELDTLSLNIANLEKLVFEKLTKRNILSVAHRIFDPLGFVCPIALGPKILLQEAWAAKLSWDEELSDDIEKRFMQWINELRNINQIKIPRCMIGMVDETDEISLHIFVDASELAYATVIFIRIQQEHDVQVYFVQAKTRVAPAVKSKTNARTSIPRLELLAATIGARLAAQVIESLDVKNVKLYYWTDSSAVVTWIQRENNWSVFVSNRVKEIRQLTDYRQWRHIPGHRNPADLPSRGCTVHQLLTSK</sequence>
<dbReference type="KEGG" id="ccal:108630396"/>
<protein>
    <submittedName>
        <fullName evidence="2">Uncharacterized protein LOC108630396</fullName>
    </submittedName>
</protein>
<dbReference type="Proteomes" id="UP000694925">
    <property type="component" value="Unplaced"/>
</dbReference>
<dbReference type="AlphaFoldDB" id="A0AAJ7ND05"/>
<dbReference type="GeneID" id="108630396"/>
<dbReference type="RefSeq" id="XP_017889189.1">
    <property type="nucleotide sequence ID" value="XM_018033700.1"/>
</dbReference>
<reference evidence="2" key="1">
    <citation type="submission" date="2025-08" db="UniProtKB">
        <authorList>
            <consortium name="RefSeq"/>
        </authorList>
    </citation>
    <scope>IDENTIFICATION</scope>
    <source>
        <tissue evidence="2">Whole body</tissue>
    </source>
</reference>
<dbReference type="Pfam" id="PF05380">
    <property type="entry name" value="Peptidase_A17"/>
    <property type="match status" value="1"/>
</dbReference>
<evidence type="ECO:0000313" key="1">
    <source>
        <dbReference type="Proteomes" id="UP000694925"/>
    </source>
</evidence>
<dbReference type="GO" id="GO:0003676">
    <property type="term" value="F:nucleic acid binding"/>
    <property type="evidence" value="ECO:0007669"/>
    <property type="project" value="InterPro"/>
</dbReference>
<evidence type="ECO:0000313" key="2">
    <source>
        <dbReference type="RefSeq" id="XP_017889189.1"/>
    </source>
</evidence>
<accession>A0AAJ7ND05</accession>
<gene>
    <name evidence="2" type="primary">LOC108630396</name>
</gene>
<dbReference type="PANTHER" id="PTHR47331">
    <property type="entry name" value="PHD-TYPE DOMAIN-CONTAINING PROTEIN"/>
    <property type="match status" value="1"/>
</dbReference>
<name>A0AAJ7ND05_9HYME</name>
<proteinExistence type="predicted"/>
<dbReference type="InterPro" id="IPR036397">
    <property type="entry name" value="RNaseH_sf"/>
</dbReference>